<evidence type="ECO:0000256" key="1">
    <source>
        <dbReference type="SAM" id="SignalP"/>
    </source>
</evidence>
<evidence type="ECO:0008006" key="4">
    <source>
        <dbReference type="Google" id="ProtNLM"/>
    </source>
</evidence>
<dbReference type="EMBL" id="OV725080">
    <property type="protein sequence ID" value="CAH1397898.1"/>
    <property type="molecule type" value="Genomic_DNA"/>
</dbReference>
<proteinExistence type="predicted"/>
<dbReference type="Proteomes" id="UP001152798">
    <property type="component" value="Chromosome 4"/>
</dbReference>
<accession>A0A9P0MGZ0</accession>
<dbReference type="AlphaFoldDB" id="A0A9P0MGZ0"/>
<feature type="chain" id="PRO_5040169537" description="Neuropeptide" evidence="1">
    <location>
        <begin position="17"/>
        <end position="113"/>
    </location>
</feature>
<protein>
    <recommendedName>
        <fullName evidence="4">Neuropeptide</fullName>
    </recommendedName>
</protein>
<gene>
    <name evidence="2" type="ORF">NEZAVI_LOCUS7646</name>
</gene>
<feature type="signal peptide" evidence="1">
    <location>
        <begin position="1"/>
        <end position="16"/>
    </location>
</feature>
<reference evidence="2" key="1">
    <citation type="submission" date="2022-01" db="EMBL/GenBank/DDBJ databases">
        <authorList>
            <person name="King R."/>
        </authorList>
    </citation>
    <scope>NUCLEOTIDE SEQUENCE</scope>
</reference>
<evidence type="ECO:0000313" key="3">
    <source>
        <dbReference type="Proteomes" id="UP001152798"/>
    </source>
</evidence>
<evidence type="ECO:0000313" key="2">
    <source>
        <dbReference type="EMBL" id="CAH1397898.1"/>
    </source>
</evidence>
<keyword evidence="1" id="KW-0732">Signal</keyword>
<keyword evidence="3" id="KW-1185">Reference proteome</keyword>
<name>A0A9P0MGZ0_NEZVI</name>
<organism evidence="2 3">
    <name type="scientific">Nezara viridula</name>
    <name type="common">Southern green stink bug</name>
    <name type="synonym">Cimex viridulus</name>
    <dbReference type="NCBI Taxonomy" id="85310"/>
    <lineage>
        <taxon>Eukaryota</taxon>
        <taxon>Metazoa</taxon>
        <taxon>Ecdysozoa</taxon>
        <taxon>Arthropoda</taxon>
        <taxon>Hexapoda</taxon>
        <taxon>Insecta</taxon>
        <taxon>Pterygota</taxon>
        <taxon>Neoptera</taxon>
        <taxon>Paraneoptera</taxon>
        <taxon>Hemiptera</taxon>
        <taxon>Heteroptera</taxon>
        <taxon>Panheteroptera</taxon>
        <taxon>Pentatomomorpha</taxon>
        <taxon>Pentatomoidea</taxon>
        <taxon>Pentatomidae</taxon>
        <taxon>Pentatominae</taxon>
        <taxon>Nezara</taxon>
    </lineage>
</organism>
<sequence>MIRYAILLTIFYVTIPAFIIQDSEVHQPPPFNIQDTEELQLSSGPVIQAKESGSSSKVTKCTVFTCCLSIYLCAPDFSCIDPITHRYMAPAEPCRLANEKIPKRFKNYKNVIN</sequence>